<sequence>MAATATGLICRSDALADGGLGVRFTITLEDGREAPAFVVRHQGSVYGWLNACRHQPAQLDWKDGEFFDLSGQHLVCSMHGALYLPDSGLCVAGPCRGAKLVSVDVCEADGEVRLGA</sequence>
<keyword evidence="4" id="KW-0411">Iron-sulfur</keyword>
<evidence type="ECO:0000256" key="2">
    <source>
        <dbReference type="ARBA" id="ARBA00022723"/>
    </source>
</evidence>
<evidence type="ECO:0000256" key="3">
    <source>
        <dbReference type="ARBA" id="ARBA00023004"/>
    </source>
</evidence>
<dbReference type="PROSITE" id="PS51296">
    <property type="entry name" value="RIESKE"/>
    <property type="match status" value="1"/>
</dbReference>
<proteinExistence type="predicted"/>
<reference evidence="6" key="1">
    <citation type="submission" date="2023-06" db="EMBL/GenBank/DDBJ databases">
        <authorList>
            <person name="Zhang S."/>
        </authorList>
    </citation>
    <scope>NUCLEOTIDE SEQUENCE</scope>
    <source>
        <strain evidence="6">SG2303</strain>
    </source>
</reference>
<dbReference type="Gene3D" id="2.102.10.10">
    <property type="entry name" value="Rieske [2Fe-2S] iron-sulphur domain"/>
    <property type="match status" value="1"/>
</dbReference>
<dbReference type="InterPro" id="IPR017941">
    <property type="entry name" value="Rieske_2Fe-2S"/>
</dbReference>
<evidence type="ECO:0000259" key="5">
    <source>
        <dbReference type="PROSITE" id="PS51296"/>
    </source>
</evidence>
<keyword evidence="1" id="KW-0001">2Fe-2S</keyword>
<keyword evidence="7" id="KW-1185">Reference proteome</keyword>
<organism evidence="6 7">
    <name type="scientific">Crenobacter oryzisoli</name>
    <dbReference type="NCBI Taxonomy" id="3056844"/>
    <lineage>
        <taxon>Bacteria</taxon>
        <taxon>Pseudomonadati</taxon>
        <taxon>Pseudomonadota</taxon>
        <taxon>Betaproteobacteria</taxon>
        <taxon>Neisseriales</taxon>
        <taxon>Neisseriaceae</taxon>
        <taxon>Crenobacter</taxon>
    </lineage>
</organism>
<dbReference type="Proteomes" id="UP001168540">
    <property type="component" value="Unassembled WGS sequence"/>
</dbReference>
<evidence type="ECO:0000313" key="7">
    <source>
        <dbReference type="Proteomes" id="UP001168540"/>
    </source>
</evidence>
<evidence type="ECO:0000313" key="6">
    <source>
        <dbReference type="EMBL" id="MDN0076339.1"/>
    </source>
</evidence>
<dbReference type="Pfam" id="PF00355">
    <property type="entry name" value="Rieske"/>
    <property type="match status" value="1"/>
</dbReference>
<dbReference type="RefSeq" id="WP_289830995.1">
    <property type="nucleotide sequence ID" value="NZ_JAUEDK010000031.1"/>
</dbReference>
<protein>
    <submittedName>
        <fullName evidence="6">Rieske 2Fe-2S domain-containing protein</fullName>
    </submittedName>
</protein>
<dbReference type="InterPro" id="IPR036922">
    <property type="entry name" value="Rieske_2Fe-2S_sf"/>
</dbReference>
<comment type="caution">
    <text evidence="6">The sequence shown here is derived from an EMBL/GenBank/DDBJ whole genome shotgun (WGS) entry which is preliminary data.</text>
</comment>
<keyword evidence="2" id="KW-0479">Metal-binding</keyword>
<evidence type="ECO:0000256" key="4">
    <source>
        <dbReference type="ARBA" id="ARBA00023014"/>
    </source>
</evidence>
<dbReference type="CDD" id="cd03467">
    <property type="entry name" value="Rieske"/>
    <property type="match status" value="1"/>
</dbReference>
<accession>A0ABT7XRC7</accession>
<dbReference type="SUPFAM" id="SSF50022">
    <property type="entry name" value="ISP domain"/>
    <property type="match status" value="1"/>
</dbReference>
<dbReference type="PANTHER" id="PTHR40261">
    <property type="match status" value="1"/>
</dbReference>
<feature type="domain" description="Rieske" evidence="5">
    <location>
        <begin position="7"/>
        <end position="114"/>
    </location>
</feature>
<gene>
    <name evidence="6" type="ORF">QU481_15810</name>
</gene>
<dbReference type="PANTHER" id="PTHR40261:SF1">
    <property type="entry name" value="RIESKE DOMAIN-CONTAINING PROTEIN"/>
    <property type="match status" value="1"/>
</dbReference>
<evidence type="ECO:0000256" key="1">
    <source>
        <dbReference type="ARBA" id="ARBA00022714"/>
    </source>
</evidence>
<dbReference type="EMBL" id="JAUEDK010000031">
    <property type="protein sequence ID" value="MDN0076339.1"/>
    <property type="molecule type" value="Genomic_DNA"/>
</dbReference>
<name>A0ABT7XRC7_9NEIS</name>
<keyword evidence="3" id="KW-0408">Iron</keyword>